<protein>
    <submittedName>
        <fullName evidence="1">Uncharacterized protein</fullName>
    </submittedName>
</protein>
<dbReference type="EMBL" id="BMIF01000006">
    <property type="protein sequence ID" value="GGA67903.1"/>
    <property type="molecule type" value="Genomic_DNA"/>
</dbReference>
<reference evidence="1" key="1">
    <citation type="journal article" date="2014" name="Int. J. Syst. Evol. Microbiol.">
        <title>Complete genome sequence of Corynebacterium casei LMG S-19264T (=DSM 44701T), isolated from a smear-ripened cheese.</title>
        <authorList>
            <consortium name="US DOE Joint Genome Institute (JGI-PGF)"/>
            <person name="Walter F."/>
            <person name="Albersmeier A."/>
            <person name="Kalinowski J."/>
            <person name="Ruckert C."/>
        </authorList>
    </citation>
    <scope>NUCLEOTIDE SEQUENCE</scope>
    <source>
        <strain evidence="1">CGMCC 1.15320</strain>
    </source>
</reference>
<evidence type="ECO:0000313" key="2">
    <source>
        <dbReference type="Proteomes" id="UP000636264"/>
    </source>
</evidence>
<dbReference type="AlphaFoldDB" id="A0A916RSC1"/>
<dbReference type="Gene3D" id="3.40.50.720">
    <property type="entry name" value="NAD(P)-binding Rossmann-like Domain"/>
    <property type="match status" value="1"/>
</dbReference>
<organism evidence="1 2">
    <name type="scientific">Nitratireductor aestuarii</name>
    <dbReference type="NCBI Taxonomy" id="1735103"/>
    <lineage>
        <taxon>Bacteria</taxon>
        <taxon>Pseudomonadati</taxon>
        <taxon>Pseudomonadota</taxon>
        <taxon>Alphaproteobacteria</taxon>
        <taxon>Hyphomicrobiales</taxon>
        <taxon>Phyllobacteriaceae</taxon>
        <taxon>Nitratireductor</taxon>
    </lineage>
</organism>
<dbReference type="Gene3D" id="3.90.180.10">
    <property type="entry name" value="Medium-chain alcohol dehydrogenases, catalytic domain"/>
    <property type="match status" value="1"/>
</dbReference>
<keyword evidence="2" id="KW-1185">Reference proteome</keyword>
<dbReference type="Proteomes" id="UP000636264">
    <property type="component" value="Unassembled WGS sequence"/>
</dbReference>
<evidence type="ECO:0000313" key="1">
    <source>
        <dbReference type="EMBL" id="GGA67903.1"/>
    </source>
</evidence>
<proteinExistence type="predicted"/>
<name>A0A916RSC1_9HYPH</name>
<dbReference type="RefSeq" id="WP_188721133.1">
    <property type="nucleotide sequence ID" value="NZ_BMIF01000006.1"/>
</dbReference>
<sequence>MSAVNKQVILRERPTDKVRNKHFAIIEFGEAFATHSRSISDGCLVSREDIVHGLENAPAVLQRLFVGANIGKRLVRVGGEGGAFSDAPER</sequence>
<gene>
    <name evidence="1" type="ORF">GCM10011385_22250</name>
</gene>
<comment type="caution">
    <text evidence="1">The sequence shown here is derived from an EMBL/GenBank/DDBJ whole genome shotgun (WGS) entry which is preliminary data.</text>
</comment>
<reference evidence="1" key="2">
    <citation type="submission" date="2020-09" db="EMBL/GenBank/DDBJ databases">
        <authorList>
            <person name="Sun Q."/>
            <person name="Zhou Y."/>
        </authorList>
    </citation>
    <scope>NUCLEOTIDE SEQUENCE</scope>
    <source>
        <strain evidence="1">CGMCC 1.15320</strain>
    </source>
</reference>
<accession>A0A916RSC1</accession>